<dbReference type="PROSITE" id="PS01125">
    <property type="entry name" value="ROK"/>
    <property type="match status" value="1"/>
</dbReference>
<organism evidence="3 4">
    <name type="scientific">Alistipes onderdonkii</name>
    <dbReference type="NCBI Taxonomy" id="328813"/>
    <lineage>
        <taxon>Bacteria</taxon>
        <taxon>Pseudomonadati</taxon>
        <taxon>Bacteroidota</taxon>
        <taxon>Bacteroidia</taxon>
        <taxon>Bacteroidales</taxon>
        <taxon>Rikenellaceae</taxon>
        <taxon>Alistipes</taxon>
    </lineage>
</organism>
<reference evidence="3" key="2">
    <citation type="journal article" date="2018" name="BMC Genomics">
        <title>Whole genome sequencing and function prediction of 133 gut anaerobes isolated from chicken caecum in pure cultures.</title>
        <authorList>
            <person name="Medvecky M."/>
            <person name="Cejkova D."/>
            <person name="Polansky O."/>
            <person name="Karasova D."/>
            <person name="Kubasova T."/>
            <person name="Cizek A."/>
            <person name="Rychlik I."/>
        </authorList>
    </citation>
    <scope>NUCLEOTIDE SEQUENCE</scope>
    <source>
        <strain evidence="3">An90</strain>
    </source>
</reference>
<gene>
    <name evidence="3" type="ORF">B5G41_08770</name>
    <name evidence="2" type="ORF">F2Y10_04680</name>
</gene>
<dbReference type="GO" id="GO:0016301">
    <property type="term" value="F:kinase activity"/>
    <property type="evidence" value="ECO:0007669"/>
    <property type="project" value="UniProtKB-KW"/>
</dbReference>
<dbReference type="Pfam" id="PF00480">
    <property type="entry name" value="ROK"/>
    <property type="match status" value="1"/>
</dbReference>
<dbReference type="InterPro" id="IPR043129">
    <property type="entry name" value="ATPase_NBD"/>
</dbReference>
<evidence type="ECO:0000313" key="4">
    <source>
        <dbReference type="Proteomes" id="UP000195772"/>
    </source>
</evidence>
<dbReference type="OrthoDB" id="9810372at2"/>
<dbReference type="Gene3D" id="3.30.420.40">
    <property type="match status" value="2"/>
</dbReference>
<evidence type="ECO:0000313" key="2">
    <source>
        <dbReference type="EMBL" id="KAA2380032.1"/>
    </source>
</evidence>
<accession>A0A1Y3QXK8</accession>
<protein>
    <submittedName>
        <fullName evidence="3">Glucokinase</fullName>
    </submittedName>
    <submittedName>
        <fullName evidence="2">ROK family protein</fullName>
    </submittedName>
</protein>
<evidence type="ECO:0000313" key="5">
    <source>
        <dbReference type="Proteomes" id="UP000322940"/>
    </source>
</evidence>
<evidence type="ECO:0000256" key="1">
    <source>
        <dbReference type="ARBA" id="ARBA00006479"/>
    </source>
</evidence>
<keyword evidence="3" id="KW-0418">Kinase</keyword>
<comment type="caution">
    <text evidence="3">The sequence shown here is derived from an EMBL/GenBank/DDBJ whole genome shotgun (WGS) entry which is preliminary data.</text>
</comment>
<dbReference type="Proteomes" id="UP000195772">
    <property type="component" value="Unassembled WGS sequence"/>
</dbReference>
<dbReference type="PANTHER" id="PTHR18964:SF149">
    <property type="entry name" value="BIFUNCTIONAL UDP-N-ACETYLGLUCOSAMINE 2-EPIMERASE_N-ACETYLMANNOSAMINE KINASE"/>
    <property type="match status" value="1"/>
</dbReference>
<keyword evidence="3" id="KW-0808">Transferase</keyword>
<dbReference type="eggNOG" id="COG1940">
    <property type="taxonomic scope" value="Bacteria"/>
</dbReference>
<comment type="similarity">
    <text evidence="1">Belongs to the ROK (NagC/XylR) family.</text>
</comment>
<dbReference type="EMBL" id="NFHB01000005">
    <property type="protein sequence ID" value="OUN03127.1"/>
    <property type="molecule type" value="Genomic_DNA"/>
</dbReference>
<dbReference type="PANTHER" id="PTHR18964">
    <property type="entry name" value="ROK (REPRESSOR, ORF, KINASE) FAMILY"/>
    <property type="match status" value="1"/>
</dbReference>
<proteinExistence type="inferred from homology"/>
<dbReference type="EMBL" id="VVXH01000003">
    <property type="protein sequence ID" value="KAA2380032.1"/>
    <property type="molecule type" value="Genomic_DNA"/>
</dbReference>
<reference evidence="2 5" key="3">
    <citation type="journal article" date="2019" name="Nat. Med.">
        <title>A library of human gut bacterial isolates paired with longitudinal multiomics data enables mechanistic microbiome research.</title>
        <authorList>
            <person name="Poyet M."/>
            <person name="Groussin M."/>
            <person name="Gibbons S.M."/>
            <person name="Avila-Pacheco J."/>
            <person name="Jiang X."/>
            <person name="Kearney S.M."/>
            <person name="Perrotta A.R."/>
            <person name="Berdy B."/>
            <person name="Zhao S."/>
            <person name="Lieberman T.D."/>
            <person name="Swanson P.K."/>
            <person name="Smith M."/>
            <person name="Roesemann S."/>
            <person name="Alexander J.E."/>
            <person name="Rich S.A."/>
            <person name="Livny J."/>
            <person name="Vlamakis H."/>
            <person name="Clish C."/>
            <person name="Bullock K."/>
            <person name="Deik A."/>
            <person name="Scott J."/>
            <person name="Pierce K.A."/>
            <person name="Xavier R.J."/>
            <person name="Alm E.J."/>
        </authorList>
    </citation>
    <scope>NUCLEOTIDE SEQUENCE [LARGE SCALE GENOMIC DNA]</scope>
    <source>
        <strain evidence="2 5">BIOML-A266</strain>
    </source>
</reference>
<dbReference type="RefSeq" id="WP_018696292.1">
    <property type="nucleotide sequence ID" value="NZ_AP025562.1"/>
</dbReference>
<sequence>MKKLAFGVDIGGINTAFGLVDENGDLYAESVISTKKYPSVDDYPAYVEDLCQAMHALADSLSFEYELTGIGIGAPNANYHKGTVENPANLWKFREGDPNPDESRRIFPLADDIRNCFGGVKVLVTNDANAATIGEMIYGNAKGMRDFIMITLGTGLGSGFVANGEMVYGHDGFAGEFGHVIVERDGRECGCGRKGCLETYVSATGIKRTAFELMAKMSAPSKLRDIAFGDFDASMISAAAEQGDPIALEAFRFTGEMLGRALADVVTVTSPEAIFLFGGLSKAGKLIFEPTQWYMEESMLFVFKNKVKLLPSGIQGKNAAILGASALIWQEENK</sequence>
<reference evidence="4" key="1">
    <citation type="submission" date="2017-04" db="EMBL/GenBank/DDBJ databases">
        <title>Function of individual gut microbiota members based on whole genome sequencing of pure cultures obtained from chicken caecum.</title>
        <authorList>
            <person name="Medvecky M."/>
            <person name="Cejkova D."/>
            <person name="Polansky O."/>
            <person name="Karasova D."/>
            <person name="Kubasova T."/>
            <person name="Cizek A."/>
            <person name="Rychlik I."/>
        </authorList>
    </citation>
    <scope>NUCLEOTIDE SEQUENCE [LARGE SCALE GENOMIC DNA]</scope>
    <source>
        <strain evidence="4">An90</strain>
    </source>
</reference>
<dbReference type="InterPro" id="IPR000600">
    <property type="entry name" value="ROK"/>
</dbReference>
<dbReference type="SUPFAM" id="SSF53067">
    <property type="entry name" value="Actin-like ATPase domain"/>
    <property type="match status" value="1"/>
</dbReference>
<dbReference type="AlphaFoldDB" id="A0A1Y3QXK8"/>
<name>A0A1Y3QXK8_9BACT</name>
<evidence type="ECO:0000313" key="3">
    <source>
        <dbReference type="EMBL" id="OUN03127.1"/>
    </source>
</evidence>
<dbReference type="InterPro" id="IPR049874">
    <property type="entry name" value="ROK_cs"/>
</dbReference>
<dbReference type="Proteomes" id="UP000322940">
    <property type="component" value="Unassembled WGS sequence"/>
</dbReference>